<evidence type="ECO:0000256" key="1">
    <source>
        <dbReference type="ARBA" id="ARBA00023002"/>
    </source>
</evidence>
<keyword evidence="5" id="KW-1185">Reference proteome</keyword>
<dbReference type="EMBL" id="BMJI01000003">
    <property type="protein sequence ID" value="GGC83745.1"/>
    <property type="molecule type" value="Genomic_DNA"/>
</dbReference>
<dbReference type="InterPro" id="IPR050493">
    <property type="entry name" value="FAD-dep_Monooxygenase_BioMet"/>
</dbReference>
<reference evidence="5" key="1">
    <citation type="journal article" date="2019" name="Int. J. Syst. Evol. Microbiol.">
        <title>The Global Catalogue of Microorganisms (GCM) 10K type strain sequencing project: providing services to taxonomists for standard genome sequencing and annotation.</title>
        <authorList>
            <consortium name="The Broad Institute Genomics Platform"/>
            <consortium name="The Broad Institute Genome Sequencing Center for Infectious Disease"/>
            <person name="Wu L."/>
            <person name="Ma J."/>
        </authorList>
    </citation>
    <scope>NUCLEOTIDE SEQUENCE [LARGE SCALE GENOMIC DNA]</scope>
    <source>
        <strain evidence="5">CGMCC 1.15480</strain>
    </source>
</reference>
<dbReference type="GO" id="GO:0004497">
    <property type="term" value="F:monooxygenase activity"/>
    <property type="evidence" value="ECO:0007669"/>
    <property type="project" value="UniProtKB-KW"/>
</dbReference>
<protein>
    <submittedName>
        <fullName evidence="4">Monooxygenase</fullName>
    </submittedName>
</protein>
<sequence length="448" mass="47291">MSVVRRTVPLRTRRRIDAPGAAWDERDGMTREAIVVGAGVGGAAAALALTAAGWSVTVLERHPAASSPDAVAAVDAVGAGGRGSGISLWPNALRALAELGLDDVVAAGAVLGGSSGVRDPAGRWLARTDLTDAIRVRYGRPLLITRRETLLRRLRERIPADRLVHGVTVASVLPGAARAAVVEEGGRERAADLVVVADGARSRLRTSLFPAHPGLTPARYTTWRMLVRRRDALDDDGSLPVGETWGRRGERFAILPVDAEWCYCYATAYAEPVTTGSADTDERAVLRDRFGRWHRPIPQLLDAVAPSDVIRTDAVFVAQPLGVHHRGRVVLLGDAAHAMTPDLGQGGCQALEDAVTLGAVLAHPGGVDAGLARYSALRAGRTADIVRRSRWAGRVYDLPPALARVLARAGGAVPAAVIARGLDPVLGWSPPASRPHASVVAPSGRQMR</sequence>
<dbReference type="InterPro" id="IPR002938">
    <property type="entry name" value="FAD-bd"/>
</dbReference>
<gene>
    <name evidence="4" type="ORF">GCM10011512_08120</name>
</gene>
<dbReference type="Gene3D" id="3.50.50.60">
    <property type="entry name" value="FAD/NAD(P)-binding domain"/>
    <property type="match status" value="1"/>
</dbReference>
<evidence type="ECO:0000259" key="3">
    <source>
        <dbReference type="Pfam" id="PF01494"/>
    </source>
</evidence>
<comment type="caution">
    <text evidence="4">The sequence shown here is derived from an EMBL/GenBank/DDBJ whole genome shotgun (WGS) entry which is preliminary data.</text>
</comment>
<dbReference type="PANTHER" id="PTHR13789:SF309">
    <property type="entry name" value="PUTATIVE (AFU_ORTHOLOGUE AFUA_6G14510)-RELATED"/>
    <property type="match status" value="1"/>
</dbReference>
<dbReference type="Proteomes" id="UP000597761">
    <property type="component" value="Unassembled WGS sequence"/>
</dbReference>
<dbReference type="SUPFAM" id="SSF51905">
    <property type="entry name" value="FAD/NAD(P)-binding domain"/>
    <property type="match status" value="1"/>
</dbReference>
<feature type="domain" description="FAD-binding" evidence="3">
    <location>
        <begin position="32"/>
        <end position="389"/>
    </location>
</feature>
<dbReference type="Pfam" id="PF01494">
    <property type="entry name" value="FAD_binding_3"/>
    <property type="match status" value="1"/>
</dbReference>
<proteinExistence type="predicted"/>
<accession>A0ABQ1NRR9</accession>
<dbReference type="InterPro" id="IPR036188">
    <property type="entry name" value="FAD/NAD-bd_sf"/>
</dbReference>
<organism evidence="4 5">
    <name type="scientific">Tersicoccus solisilvae</name>
    <dbReference type="NCBI Taxonomy" id="1882339"/>
    <lineage>
        <taxon>Bacteria</taxon>
        <taxon>Bacillati</taxon>
        <taxon>Actinomycetota</taxon>
        <taxon>Actinomycetes</taxon>
        <taxon>Micrococcales</taxon>
        <taxon>Micrococcaceae</taxon>
        <taxon>Tersicoccus</taxon>
    </lineage>
</organism>
<evidence type="ECO:0000256" key="2">
    <source>
        <dbReference type="ARBA" id="ARBA00023033"/>
    </source>
</evidence>
<keyword evidence="1" id="KW-0560">Oxidoreductase</keyword>
<keyword evidence="2 4" id="KW-0503">Monooxygenase</keyword>
<name>A0ABQ1NRR9_9MICC</name>
<dbReference type="PANTHER" id="PTHR13789">
    <property type="entry name" value="MONOOXYGENASE"/>
    <property type="match status" value="1"/>
</dbReference>
<evidence type="ECO:0000313" key="5">
    <source>
        <dbReference type="Proteomes" id="UP000597761"/>
    </source>
</evidence>
<dbReference type="PRINTS" id="PR00420">
    <property type="entry name" value="RNGMNOXGNASE"/>
</dbReference>
<evidence type="ECO:0000313" key="4">
    <source>
        <dbReference type="EMBL" id="GGC83745.1"/>
    </source>
</evidence>